<feature type="modified residue" description="4-aspartylphosphate" evidence="2">
    <location>
        <position position="69"/>
    </location>
</feature>
<dbReference type="SUPFAM" id="SSF52172">
    <property type="entry name" value="CheY-like"/>
    <property type="match status" value="1"/>
</dbReference>
<keyword evidence="1 3" id="KW-0238">DNA-binding</keyword>
<organism evidence="6 7">
    <name type="scientific">Undibacterium aquatile</name>
    <dbReference type="NCBI Taxonomy" id="1537398"/>
    <lineage>
        <taxon>Bacteria</taxon>
        <taxon>Pseudomonadati</taxon>
        <taxon>Pseudomonadota</taxon>
        <taxon>Betaproteobacteria</taxon>
        <taxon>Burkholderiales</taxon>
        <taxon>Oxalobacteraceae</taxon>
        <taxon>Undibacterium</taxon>
    </lineage>
</organism>
<feature type="domain" description="OmpR/PhoB-type" evidence="5">
    <location>
        <begin position="144"/>
        <end position="245"/>
    </location>
</feature>
<dbReference type="Pfam" id="PF00486">
    <property type="entry name" value="Trans_reg_C"/>
    <property type="match status" value="1"/>
</dbReference>
<dbReference type="InterPro" id="IPR016032">
    <property type="entry name" value="Sig_transdc_resp-reg_C-effctor"/>
</dbReference>
<dbReference type="CDD" id="cd00383">
    <property type="entry name" value="trans_reg_C"/>
    <property type="match status" value="1"/>
</dbReference>
<proteinExistence type="predicted"/>
<dbReference type="SUPFAM" id="SSF46894">
    <property type="entry name" value="C-terminal effector domain of the bipartite response regulators"/>
    <property type="match status" value="1"/>
</dbReference>
<comment type="caution">
    <text evidence="6">The sequence shown here is derived from an EMBL/GenBank/DDBJ whole genome shotgun (WGS) entry which is preliminary data.</text>
</comment>
<dbReference type="PANTHER" id="PTHR48111">
    <property type="entry name" value="REGULATOR OF RPOS"/>
    <property type="match status" value="1"/>
</dbReference>
<dbReference type="Gene3D" id="6.10.250.690">
    <property type="match status" value="1"/>
</dbReference>
<evidence type="ECO:0000313" key="7">
    <source>
        <dbReference type="Proteomes" id="UP000637632"/>
    </source>
</evidence>
<dbReference type="SMART" id="SM00448">
    <property type="entry name" value="REC"/>
    <property type="match status" value="1"/>
</dbReference>
<accession>A0ABR6XJN2</accession>
<dbReference type="Proteomes" id="UP000637632">
    <property type="component" value="Unassembled WGS sequence"/>
</dbReference>
<protein>
    <submittedName>
        <fullName evidence="6">Response regulator transcription factor</fullName>
    </submittedName>
</protein>
<dbReference type="InterPro" id="IPR011006">
    <property type="entry name" value="CheY-like_superfamily"/>
</dbReference>
<name>A0ABR6XJN2_9BURK</name>
<feature type="DNA-binding region" description="OmpR/PhoB-type" evidence="3">
    <location>
        <begin position="144"/>
        <end position="245"/>
    </location>
</feature>
<evidence type="ECO:0000256" key="2">
    <source>
        <dbReference type="PROSITE-ProRule" id="PRU00169"/>
    </source>
</evidence>
<dbReference type="PANTHER" id="PTHR48111:SF59">
    <property type="entry name" value="TRANSCRIPTIONAL REGULATORY PROTEIN BAER"/>
    <property type="match status" value="1"/>
</dbReference>
<dbReference type="Pfam" id="PF00072">
    <property type="entry name" value="Response_reg"/>
    <property type="match status" value="1"/>
</dbReference>
<dbReference type="PROSITE" id="PS50110">
    <property type="entry name" value="RESPONSE_REGULATORY"/>
    <property type="match status" value="1"/>
</dbReference>
<dbReference type="InterPro" id="IPR039420">
    <property type="entry name" value="WalR-like"/>
</dbReference>
<dbReference type="Gene3D" id="3.40.50.2300">
    <property type="match status" value="1"/>
</dbReference>
<dbReference type="InterPro" id="IPR001789">
    <property type="entry name" value="Sig_transdc_resp-reg_receiver"/>
</dbReference>
<evidence type="ECO:0000259" key="4">
    <source>
        <dbReference type="PROSITE" id="PS50110"/>
    </source>
</evidence>
<evidence type="ECO:0000256" key="3">
    <source>
        <dbReference type="PROSITE-ProRule" id="PRU01091"/>
    </source>
</evidence>
<dbReference type="EMBL" id="JACOFT010000006">
    <property type="protein sequence ID" value="MBC3812968.1"/>
    <property type="molecule type" value="Genomic_DNA"/>
</dbReference>
<evidence type="ECO:0000313" key="6">
    <source>
        <dbReference type="EMBL" id="MBC3812968.1"/>
    </source>
</evidence>
<dbReference type="PROSITE" id="PS51755">
    <property type="entry name" value="OMPR_PHOB"/>
    <property type="match status" value="1"/>
</dbReference>
<keyword evidence="2" id="KW-0597">Phosphoprotein</keyword>
<reference evidence="6 7" key="1">
    <citation type="submission" date="2020-08" db="EMBL/GenBank/DDBJ databases">
        <title>Novel species isolated from subtropical streams in China.</title>
        <authorList>
            <person name="Lu H."/>
        </authorList>
    </citation>
    <scope>NUCLEOTIDE SEQUENCE [LARGE SCALE GENOMIC DNA]</scope>
    <source>
        <strain evidence="6 7">CCTCC AB 2015119</strain>
    </source>
</reference>
<feature type="domain" description="Response regulatory" evidence="4">
    <location>
        <begin position="20"/>
        <end position="133"/>
    </location>
</feature>
<evidence type="ECO:0000259" key="5">
    <source>
        <dbReference type="PROSITE" id="PS51755"/>
    </source>
</evidence>
<gene>
    <name evidence="6" type="ORF">H8K26_16105</name>
</gene>
<keyword evidence="7" id="KW-1185">Reference proteome</keyword>
<dbReference type="RefSeq" id="WP_190480846.1">
    <property type="nucleotide sequence ID" value="NZ_JACOFT010000006.1"/>
</dbReference>
<evidence type="ECO:0000256" key="1">
    <source>
        <dbReference type="ARBA" id="ARBA00023125"/>
    </source>
</evidence>
<sequence length="247" mass="27140">MNHPAVNSVSTNKPEPGGALVLIAEDEPEIVEIIKAYLHRDGMRTAHAKDGRAALELHLAIKPDLVLLDVKMPHVDGWQVLSELRRRGNTPVIMLTSHDQDIDKLIALRVGADDYVVKPFNPAEVAARALAVLRRTGSGGATERGLLRCGPIEVNLETHQAYVQMRDEVLPLPLTLTEFRLLAHMARTPARVHSRAELLVSCLPEGDSLERTVDSHISKLRKKLEAADVPHLLVSLRGVGYCLKSPS</sequence>
<dbReference type="InterPro" id="IPR036388">
    <property type="entry name" value="WH-like_DNA-bd_sf"/>
</dbReference>
<dbReference type="SMART" id="SM00862">
    <property type="entry name" value="Trans_reg_C"/>
    <property type="match status" value="1"/>
</dbReference>
<dbReference type="Gene3D" id="1.10.10.10">
    <property type="entry name" value="Winged helix-like DNA-binding domain superfamily/Winged helix DNA-binding domain"/>
    <property type="match status" value="1"/>
</dbReference>
<dbReference type="CDD" id="cd17574">
    <property type="entry name" value="REC_OmpR"/>
    <property type="match status" value="1"/>
</dbReference>
<dbReference type="InterPro" id="IPR001867">
    <property type="entry name" value="OmpR/PhoB-type_DNA-bd"/>
</dbReference>